<reference evidence="1 2" key="1">
    <citation type="submission" date="2018-02" db="EMBL/GenBank/DDBJ databases">
        <title>Draft genome of wild Prunus yedoensis var. nudiflora.</title>
        <authorList>
            <person name="Baek S."/>
            <person name="Kim J.-H."/>
            <person name="Choi K."/>
            <person name="Kim G.-B."/>
            <person name="Cho A."/>
            <person name="Jang H."/>
            <person name="Shin C.-H."/>
            <person name="Yu H.-J."/>
            <person name="Mun J.-H."/>
        </authorList>
    </citation>
    <scope>NUCLEOTIDE SEQUENCE [LARGE SCALE GENOMIC DNA]</scope>
    <source>
        <strain evidence="2">cv. Jeju island</strain>
        <tissue evidence="1">Leaf</tissue>
    </source>
</reference>
<evidence type="ECO:0000313" key="2">
    <source>
        <dbReference type="Proteomes" id="UP000250321"/>
    </source>
</evidence>
<keyword evidence="2" id="KW-1185">Reference proteome</keyword>
<protein>
    <submittedName>
        <fullName evidence="1">Uncharacterized protein</fullName>
    </submittedName>
</protein>
<comment type="caution">
    <text evidence="1">The sequence shown here is derived from an EMBL/GenBank/DDBJ whole genome shotgun (WGS) entry which is preliminary data.</text>
</comment>
<organism evidence="1 2">
    <name type="scientific">Prunus yedoensis var. nudiflora</name>
    <dbReference type="NCBI Taxonomy" id="2094558"/>
    <lineage>
        <taxon>Eukaryota</taxon>
        <taxon>Viridiplantae</taxon>
        <taxon>Streptophyta</taxon>
        <taxon>Embryophyta</taxon>
        <taxon>Tracheophyta</taxon>
        <taxon>Spermatophyta</taxon>
        <taxon>Magnoliopsida</taxon>
        <taxon>eudicotyledons</taxon>
        <taxon>Gunneridae</taxon>
        <taxon>Pentapetalae</taxon>
        <taxon>rosids</taxon>
        <taxon>fabids</taxon>
        <taxon>Rosales</taxon>
        <taxon>Rosaceae</taxon>
        <taxon>Amygdaloideae</taxon>
        <taxon>Amygdaleae</taxon>
        <taxon>Prunus</taxon>
    </lineage>
</organism>
<dbReference type="EMBL" id="PJQY01003098">
    <property type="protein sequence ID" value="PQM40240.1"/>
    <property type="molecule type" value="Genomic_DNA"/>
</dbReference>
<dbReference type="Proteomes" id="UP000250321">
    <property type="component" value="Unassembled WGS sequence"/>
</dbReference>
<gene>
    <name evidence="1" type="ORF">Pyn_40916</name>
</gene>
<dbReference type="OrthoDB" id="10428796at2759"/>
<sequence length="88" mass="9826">MWVSYDVFDPTTFNIGETQVEEACNLSNFENVGNQSLADYVTGADVVLYEDVDPTTFDIGETQVVEACNPTNIEDMDNQSLADIRYCN</sequence>
<proteinExistence type="predicted"/>
<dbReference type="AlphaFoldDB" id="A0A314URY3"/>
<evidence type="ECO:0000313" key="1">
    <source>
        <dbReference type="EMBL" id="PQM40240.1"/>
    </source>
</evidence>
<name>A0A314URY3_PRUYE</name>
<accession>A0A314URY3</accession>